<accession>A0AAD7W3A8</accession>
<proteinExistence type="predicted"/>
<dbReference type="AlphaFoldDB" id="A0AAD7W3A8"/>
<reference evidence="1" key="1">
    <citation type="journal article" date="2023" name="Science">
        <title>Genome structures resolve the early diversification of teleost fishes.</title>
        <authorList>
            <person name="Parey E."/>
            <person name="Louis A."/>
            <person name="Montfort J."/>
            <person name="Bouchez O."/>
            <person name="Roques C."/>
            <person name="Iampietro C."/>
            <person name="Lluch J."/>
            <person name="Castinel A."/>
            <person name="Donnadieu C."/>
            <person name="Desvignes T."/>
            <person name="Floi Bucao C."/>
            <person name="Jouanno E."/>
            <person name="Wen M."/>
            <person name="Mejri S."/>
            <person name="Dirks R."/>
            <person name="Jansen H."/>
            <person name="Henkel C."/>
            <person name="Chen W.J."/>
            <person name="Zahm M."/>
            <person name="Cabau C."/>
            <person name="Klopp C."/>
            <person name="Thompson A.W."/>
            <person name="Robinson-Rechavi M."/>
            <person name="Braasch I."/>
            <person name="Lecointre G."/>
            <person name="Bobe J."/>
            <person name="Postlethwait J.H."/>
            <person name="Berthelot C."/>
            <person name="Roest Crollius H."/>
            <person name="Guiguen Y."/>
        </authorList>
    </citation>
    <scope>NUCLEOTIDE SEQUENCE</scope>
    <source>
        <strain evidence="1">NC1722</strain>
    </source>
</reference>
<name>A0AAD7W3A8_9TELE</name>
<dbReference type="EMBL" id="JAINUG010000355">
    <property type="protein sequence ID" value="KAJ8377392.1"/>
    <property type="molecule type" value="Genomic_DNA"/>
</dbReference>
<protein>
    <submittedName>
        <fullName evidence="1">Uncharacterized protein</fullName>
    </submittedName>
</protein>
<gene>
    <name evidence="1" type="ORF">AAFF_G00260520</name>
</gene>
<evidence type="ECO:0000313" key="2">
    <source>
        <dbReference type="Proteomes" id="UP001221898"/>
    </source>
</evidence>
<keyword evidence="2" id="KW-1185">Reference proteome</keyword>
<comment type="caution">
    <text evidence="1">The sequence shown here is derived from an EMBL/GenBank/DDBJ whole genome shotgun (WGS) entry which is preliminary data.</text>
</comment>
<dbReference type="Proteomes" id="UP001221898">
    <property type="component" value="Unassembled WGS sequence"/>
</dbReference>
<organism evidence="1 2">
    <name type="scientific">Aldrovandia affinis</name>
    <dbReference type="NCBI Taxonomy" id="143900"/>
    <lineage>
        <taxon>Eukaryota</taxon>
        <taxon>Metazoa</taxon>
        <taxon>Chordata</taxon>
        <taxon>Craniata</taxon>
        <taxon>Vertebrata</taxon>
        <taxon>Euteleostomi</taxon>
        <taxon>Actinopterygii</taxon>
        <taxon>Neopterygii</taxon>
        <taxon>Teleostei</taxon>
        <taxon>Notacanthiformes</taxon>
        <taxon>Halosauridae</taxon>
        <taxon>Aldrovandia</taxon>
    </lineage>
</organism>
<evidence type="ECO:0000313" key="1">
    <source>
        <dbReference type="EMBL" id="KAJ8377392.1"/>
    </source>
</evidence>
<sequence length="82" mass="9027">MDNDEATVIGSGPSARVAHAHVKAGAAWQRASGERDRQEIFCHNVRHNAQCPPHDVRRLHHGALMMRLNESSPATVPRGRVT</sequence>